<proteinExistence type="predicted"/>
<dbReference type="STRING" id="1805282.AUJ44_01250"/>
<organism evidence="2 3">
    <name type="scientific">Candidatus Nomurabacteria bacterium CG1_02_47_685</name>
    <dbReference type="NCBI Taxonomy" id="1805282"/>
    <lineage>
        <taxon>Bacteria</taxon>
        <taxon>Candidatus Nomuraibacteriota</taxon>
    </lineage>
</organism>
<feature type="coiled-coil region" evidence="1">
    <location>
        <begin position="11"/>
        <end position="38"/>
    </location>
</feature>
<evidence type="ECO:0000256" key="1">
    <source>
        <dbReference type="SAM" id="Coils"/>
    </source>
</evidence>
<dbReference type="EMBL" id="MNVO01000024">
    <property type="protein sequence ID" value="OIO32917.1"/>
    <property type="molecule type" value="Genomic_DNA"/>
</dbReference>
<dbReference type="Proteomes" id="UP000183206">
    <property type="component" value="Unassembled WGS sequence"/>
</dbReference>
<comment type="caution">
    <text evidence="2">The sequence shown here is derived from an EMBL/GenBank/DDBJ whole genome shotgun (WGS) entry which is preliminary data.</text>
</comment>
<sequence length="108" mass="12328">MFLTGNSEIFIMDSIQKIRDAEKEAARLVETAKKRSDDIVRAAEEDQRKKLAALDDILKKEAAETHDQQKKRLATMYRSIMENGKVETAKILEKARGAYDKAKKMALE</sequence>
<name>A0A1J4VDY0_9BACT</name>
<accession>A0A1J4VDY0</accession>
<reference evidence="2 3" key="1">
    <citation type="journal article" date="2016" name="Environ. Microbiol.">
        <title>Genomic resolution of a cold subsurface aquifer community provides metabolic insights for novel microbes adapted to high CO concentrations.</title>
        <authorList>
            <person name="Probst A.J."/>
            <person name="Castelle C.J."/>
            <person name="Singh A."/>
            <person name="Brown C.T."/>
            <person name="Anantharaman K."/>
            <person name="Sharon I."/>
            <person name="Hug L.A."/>
            <person name="Burstein D."/>
            <person name="Emerson J.B."/>
            <person name="Thomas B.C."/>
            <person name="Banfield J.F."/>
        </authorList>
    </citation>
    <scope>NUCLEOTIDE SEQUENCE [LARGE SCALE GENOMIC DNA]</scope>
    <source>
        <strain evidence="2">CG1_02_47_685</strain>
    </source>
</reference>
<dbReference type="AlphaFoldDB" id="A0A1J4VDY0"/>
<dbReference type="Gene3D" id="1.20.5.2950">
    <property type="match status" value="1"/>
</dbReference>
<keyword evidence="1" id="KW-0175">Coiled coil</keyword>
<evidence type="ECO:0000313" key="2">
    <source>
        <dbReference type="EMBL" id="OIO32917.1"/>
    </source>
</evidence>
<protein>
    <submittedName>
        <fullName evidence="2">Uncharacterized protein</fullName>
    </submittedName>
</protein>
<evidence type="ECO:0000313" key="3">
    <source>
        <dbReference type="Proteomes" id="UP000183206"/>
    </source>
</evidence>
<gene>
    <name evidence="2" type="ORF">AUJ44_01250</name>
</gene>